<dbReference type="Gene3D" id="1.25.40.10">
    <property type="entry name" value="Tetratricopeptide repeat domain"/>
    <property type="match status" value="3"/>
</dbReference>
<evidence type="ECO:0000313" key="2">
    <source>
        <dbReference type="EMBL" id="CAI0649695.1"/>
    </source>
</evidence>
<dbReference type="Pfam" id="PF12770">
    <property type="entry name" value="CHAT"/>
    <property type="match status" value="1"/>
</dbReference>
<comment type="caution">
    <text evidence="2">The sequence shown here is derived from an EMBL/GenBank/DDBJ whole genome shotgun (WGS) entry which is preliminary data.</text>
</comment>
<proteinExistence type="predicted"/>
<dbReference type="InterPro" id="IPR011990">
    <property type="entry name" value="TPR-like_helical_dom_sf"/>
</dbReference>
<dbReference type="EMBL" id="CAMGZC010000736">
    <property type="protein sequence ID" value="CAI0649695.1"/>
    <property type="molecule type" value="Genomic_DNA"/>
</dbReference>
<accession>A0A9W4WI29</accession>
<keyword evidence="3" id="KW-1185">Reference proteome</keyword>
<evidence type="ECO:0000259" key="1">
    <source>
        <dbReference type="Pfam" id="PF12770"/>
    </source>
</evidence>
<organism evidence="2 3">
    <name type="scientific">Colletotrichum noveboracense</name>
    <dbReference type="NCBI Taxonomy" id="2664923"/>
    <lineage>
        <taxon>Eukaryota</taxon>
        <taxon>Fungi</taxon>
        <taxon>Dikarya</taxon>
        <taxon>Ascomycota</taxon>
        <taxon>Pezizomycotina</taxon>
        <taxon>Sordariomycetes</taxon>
        <taxon>Hypocreomycetidae</taxon>
        <taxon>Glomerellales</taxon>
        <taxon>Glomerellaceae</taxon>
        <taxon>Colletotrichum</taxon>
        <taxon>Colletotrichum gloeosporioides species complex</taxon>
    </lineage>
</organism>
<name>A0A9W4WI29_9PEZI</name>
<reference evidence="2" key="1">
    <citation type="submission" date="2022-08" db="EMBL/GenBank/DDBJ databases">
        <authorList>
            <person name="Giroux E."/>
            <person name="Giroux E."/>
        </authorList>
    </citation>
    <scope>NUCLEOTIDE SEQUENCE</scope>
    <source>
        <strain evidence="2">H1091258</strain>
    </source>
</reference>
<evidence type="ECO:0000313" key="3">
    <source>
        <dbReference type="Proteomes" id="UP001152533"/>
    </source>
</evidence>
<sequence>MSFIADIDTAVDEDIISLQVKVSAVACDDPENPRLHYKLAQSLLEKYQGYGKAADDLSAAIFQATTAVEKADILDSAERDEMAATLSRMVFLQWDQLRTPESLEAALERGLQTTTLLSDSSPHFPMLWYNLAQILLWRGKSQQDEDDLEAALQYAKGAADCQKEDDFYYPLFCYTISEILFRLSHLRSSPQDLEESLSQLLESKRTMRVDHPMQYGLHRSLESIYKERFRYTLDYVDIVKASCYFTQRSSMPPPPTNIHEGGYRPSIVHLRRFDRSKNICDLDEAIRQTKNERISLGQNSVKRASASLELAEMFGIRFSRLGEVQDAKEGIFFAKEGLDLRMKNNMEPISALQSLCCRLFNHNEELDVSKEVEETINIITSMIPVFTGMENQADLRTLLGMMLRQRSQHDHQNVGDLENGITQLREALQLSQSETQERTALDILTACLHDHFNRTGDESSMNEAVTTGRRLVSLLNREHEDWNRAFIQLARQLTNRALRTGNAAELDEAISIYEDVSDALPNDHFLRLRNVDALSTMYNIRYDRKRQISDNDKAIAMLKDCINRTTQGSQERAIKLLNLGSSLSRRFRRTRLLTHLEEAISKYEEALETPFTQANQSVKASCLYSMAQLRHQRYEMTGDVAHLDMAVEQGRSAVTTLADSHPELARAHLNLGSSLQDRATETGRLDDIDSALNSFRTGSHLQSGEPIIRINCAHRAMGILAEQNDWAEAERIADVAVSLIPRACSRKLSQDDQVHAIRNISEVSADACSILLRLGKVEKALQHIEYGRGLVLGYLIDEQSDLSDLRMRDFSLAQEYECLRTRASSASTDLEPIYQEMDVCESKIRQIEGFERFLLPPSLEELQDAACEGPIAVVNTSKFGADAIIITKHCFKAVALPKMSSNWMIKGAGHGTEEQRGQRDIKPERAPRLNDMALDWLWSACVHPILKQITKDLDQKPSATDLPRIWWIGAGSASSFPFHAATSSNAEAPGSTLDVTISSYTSTIKALQNARNRALRGQKQDRVDPYNLLVVTMPSTPGGTPLPGVTRELQAIKAAVDGTYSITELEKPNARQVLDGMQDAQIVHFACHGTSDPLDPLQSHLLLQTPEQELDKLTVKSLMAAKVQTRAWIAYLSACSTAEVSASNLKNEGLHATSAFQAAGFGHVIGSMWPVSDEVSIEVAQLFYEFLSKPKSEVVSPNRLVAEALRSAVIEVAVSTTAVRIEDGGHLGNVSSTAW</sequence>
<protein>
    <recommendedName>
        <fullName evidence="1">CHAT domain-containing protein</fullName>
    </recommendedName>
</protein>
<dbReference type="AlphaFoldDB" id="A0A9W4WI29"/>
<feature type="domain" description="CHAT" evidence="1">
    <location>
        <begin position="934"/>
        <end position="1213"/>
    </location>
</feature>
<dbReference type="InterPro" id="IPR024983">
    <property type="entry name" value="CHAT_dom"/>
</dbReference>
<dbReference type="Proteomes" id="UP001152533">
    <property type="component" value="Unassembled WGS sequence"/>
</dbReference>
<gene>
    <name evidence="2" type="ORF">CGXH109_LOCUS88428</name>
</gene>
<dbReference type="SUPFAM" id="SSF48452">
    <property type="entry name" value="TPR-like"/>
    <property type="match status" value="1"/>
</dbReference>